<keyword evidence="1" id="KW-0812">Transmembrane</keyword>
<keyword evidence="1" id="KW-1133">Transmembrane helix</keyword>
<keyword evidence="3" id="KW-1185">Reference proteome</keyword>
<evidence type="ECO:0008006" key="4">
    <source>
        <dbReference type="Google" id="ProtNLM"/>
    </source>
</evidence>
<evidence type="ECO:0000256" key="1">
    <source>
        <dbReference type="SAM" id="Phobius"/>
    </source>
</evidence>
<comment type="caution">
    <text evidence="2">The sequence shown here is derived from an EMBL/GenBank/DDBJ whole genome shotgun (WGS) entry which is preliminary data.</text>
</comment>
<feature type="transmembrane region" description="Helical" evidence="1">
    <location>
        <begin position="78"/>
        <end position="98"/>
    </location>
</feature>
<dbReference type="Proteomes" id="UP000324973">
    <property type="component" value="Unassembled WGS sequence"/>
</dbReference>
<accession>A0A5D4XW27</accession>
<proteinExistence type="predicted"/>
<gene>
    <name evidence="2" type="ORF">FZO89_12825</name>
</gene>
<dbReference type="OrthoDB" id="6054159at2"/>
<evidence type="ECO:0000313" key="3">
    <source>
        <dbReference type="Proteomes" id="UP000324973"/>
    </source>
</evidence>
<feature type="transmembrane region" description="Helical" evidence="1">
    <location>
        <begin position="39"/>
        <end position="58"/>
    </location>
</feature>
<protein>
    <recommendedName>
        <fullName evidence="4">Transmembrane protein</fullName>
    </recommendedName>
</protein>
<evidence type="ECO:0000313" key="2">
    <source>
        <dbReference type="EMBL" id="TYT27070.1"/>
    </source>
</evidence>
<dbReference type="AlphaFoldDB" id="A0A5D4XW27"/>
<name>A0A5D4XW27_9GAMM</name>
<reference evidence="2 3" key="1">
    <citation type="submission" date="2019-08" db="EMBL/GenBank/DDBJ databases">
        <title>Luteimonas viscosus sp. nov., isolated from soil of a sunflower field.</title>
        <authorList>
            <person name="Jianli Z."/>
            <person name="Ying Z."/>
        </authorList>
    </citation>
    <scope>NUCLEOTIDE SEQUENCE [LARGE SCALE GENOMIC DNA]</scope>
    <source>
        <strain evidence="2 3">XBU10</strain>
    </source>
</reference>
<dbReference type="EMBL" id="VTFT01000001">
    <property type="protein sequence ID" value="TYT27070.1"/>
    <property type="molecule type" value="Genomic_DNA"/>
</dbReference>
<keyword evidence="1" id="KW-0472">Membrane</keyword>
<sequence length="104" mass="11841">MNPLVELNLTLILFLPWFAILATLYWLFPRQPRGMKRALYDLATLALAVAAFLWSVYWSVANADTQYGKLWPQVLATALGYGVFLAALGIAFVARHLLFRRRRG</sequence>
<feature type="transmembrane region" description="Helical" evidence="1">
    <location>
        <begin position="6"/>
        <end position="27"/>
    </location>
</feature>
<dbReference type="RefSeq" id="WP_149103624.1">
    <property type="nucleotide sequence ID" value="NZ_VTFT01000001.1"/>
</dbReference>
<organism evidence="2 3">
    <name type="scientific">Luteimonas viscosa</name>
    <dbReference type="NCBI Taxonomy" id="1132694"/>
    <lineage>
        <taxon>Bacteria</taxon>
        <taxon>Pseudomonadati</taxon>
        <taxon>Pseudomonadota</taxon>
        <taxon>Gammaproteobacteria</taxon>
        <taxon>Lysobacterales</taxon>
        <taxon>Lysobacteraceae</taxon>
        <taxon>Luteimonas</taxon>
    </lineage>
</organism>